<dbReference type="SMART" id="SM00648">
    <property type="entry name" value="SWAP"/>
    <property type="match status" value="1"/>
</dbReference>
<reference evidence="6 7" key="1">
    <citation type="journal article" date="2023" name="Hortic Res">
        <title>Pangenome of water caltrop reveals structural variations and asymmetric subgenome divergence after allopolyploidization.</title>
        <authorList>
            <person name="Zhang X."/>
            <person name="Chen Y."/>
            <person name="Wang L."/>
            <person name="Yuan Y."/>
            <person name="Fang M."/>
            <person name="Shi L."/>
            <person name="Lu R."/>
            <person name="Comes H.P."/>
            <person name="Ma Y."/>
            <person name="Chen Y."/>
            <person name="Huang G."/>
            <person name="Zhou Y."/>
            <person name="Zheng Z."/>
            <person name="Qiu Y."/>
        </authorList>
    </citation>
    <scope>NUCLEOTIDE SEQUENCE [LARGE SCALE GENOMIC DNA]</scope>
    <source>
        <tissue evidence="6">Roots</tissue>
    </source>
</reference>
<dbReference type="PANTHER" id="PTHR36886:SF7">
    <property type="entry name" value="EXPRESSED PROTEIN"/>
    <property type="match status" value="1"/>
</dbReference>
<evidence type="ECO:0000313" key="6">
    <source>
        <dbReference type="EMBL" id="KAK4767934.1"/>
    </source>
</evidence>
<keyword evidence="2" id="KW-0862">Zinc</keyword>
<dbReference type="PROSITE" id="PS50128">
    <property type="entry name" value="SURP"/>
    <property type="match status" value="1"/>
</dbReference>
<evidence type="ECO:0000256" key="1">
    <source>
        <dbReference type="ARBA" id="ARBA00022664"/>
    </source>
</evidence>
<feature type="domain" description="C3H1-type" evidence="4">
    <location>
        <begin position="831"/>
        <end position="858"/>
    </location>
</feature>
<feature type="region of interest" description="Disordered" evidence="3">
    <location>
        <begin position="142"/>
        <end position="210"/>
    </location>
</feature>
<dbReference type="InterPro" id="IPR000061">
    <property type="entry name" value="Surp"/>
</dbReference>
<name>A0AAN7KIJ0_9MYRT</name>
<evidence type="ECO:0000256" key="3">
    <source>
        <dbReference type="SAM" id="MobiDB-lite"/>
    </source>
</evidence>
<feature type="zinc finger region" description="C3H1-type" evidence="2">
    <location>
        <begin position="831"/>
        <end position="858"/>
    </location>
</feature>
<dbReference type="InterPro" id="IPR035967">
    <property type="entry name" value="SWAP/Surp_sf"/>
</dbReference>
<dbReference type="PROSITE" id="PS50103">
    <property type="entry name" value="ZF_C3H1"/>
    <property type="match status" value="1"/>
</dbReference>
<evidence type="ECO:0000259" key="5">
    <source>
        <dbReference type="PROSITE" id="PS50128"/>
    </source>
</evidence>
<feature type="compositionally biased region" description="Pro residues" evidence="3">
    <location>
        <begin position="153"/>
        <end position="164"/>
    </location>
</feature>
<keyword evidence="7" id="KW-1185">Reference proteome</keyword>
<evidence type="ECO:0000256" key="2">
    <source>
        <dbReference type="PROSITE-ProRule" id="PRU00723"/>
    </source>
</evidence>
<evidence type="ECO:0000259" key="4">
    <source>
        <dbReference type="PROSITE" id="PS50103"/>
    </source>
</evidence>
<dbReference type="GO" id="GO:0008270">
    <property type="term" value="F:zinc ion binding"/>
    <property type="evidence" value="ECO:0007669"/>
    <property type="project" value="UniProtKB-KW"/>
</dbReference>
<dbReference type="InterPro" id="IPR052650">
    <property type="entry name" value="Zinc_finger_CCCH"/>
</dbReference>
<feature type="region of interest" description="Disordered" evidence="3">
    <location>
        <begin position="1181"/>
        <end position="1213"/>
    </location>
</feature>
<organism evidence="6 7">
    <name type="scientific">Trapa incisa</name>
    <dbReference type="NCBI Taxonomy" id="236973"/>
    <lineage>
        <taxon>Eukaryota</taxon>
        <taxon>Viridiplantae</taxon>
        <taxon>Streptophyta</taxon>
        <taxon>Embryophyta</taxon>
        <taxon>Tracheophyta</taxon>
        <taxon>Spermatophyta</taxon>
        <taxon>Magnoliopsida</taxon>
        <taxon>eudicotyledons</taxon>
        <taxon>Gunneridae</taxon>
        <taxon>Pentapetalae</taxon>
        <taxon>rosids</taxon>
        <taxon>malvids</taxon>
        <taxon>Myrtales</taxon>
        <taxon>Lythraceae</taxon>
        <taxon>Trapa</taxon>
    </lineage>
</organism>
<evidence type="ECO:0000313" key="7">
    <source>
        <dbReference type="Proteomes" id="UP001345219"/>
    </source>
</evidence>
<accession>A0AAN7KIJ0</accession>
<dbReference type="GO" id="GO:0003723">
    <property type="term" value="F:RNA binding"/>
    <property type="evidence" value="ECO:0007669"/>
    <property type="project" value="InterPro"/>
</dbReference>
<feature type="compositionally biased region" description="Polar residues" evidence="3">
    <location>
        <begin position="1"/>
        <end position="22"/>
    </location>
</feature>
<dbReference type="PANTHER" id="PTHR36886">
    <property type="entry name" value="PROTEIN FRIGIDA-ESSENTIAL 1"/>
    <property type="match status" value="1"/>
</dbReference>
<comment type="caution">
    <text evidence="6">The sequence shown here is derived from an EMBL/GenBank/DDBJ whole genome shotgun (WGS) entry which is preliminary data.</text>
</comment>
<dbReference type="InterPro" id="IPR000571">
    <property type="entry name" value="Znf_CCCH"/>
</dbReference>
<dbReference type="SUPFAM" id="SSF109905">
    <property type="entry name" value="Surp module (SWAP domain)"/>
    <property type="match status" value="1"/>
</dbReference>
<feature type="region of interest" description="Disordered" evidence="3">
    <location>
        <begin position="1"/>
        <end position="38"/>
    </location>
</feature>
<feature type="region of interest" description="Disordered" evidence="3">
    <location>
        <begin position="746"/>
        <end position="829"/>
    </location>
</feature>
<feature type="compositionally biased region" description="Low complexity" evidence="3">
    <location>
        <begin position="182"/>
        <end position="191"/>
    </location>
</feature>
<dbReference type="Proteomes" id="UP001345219">
    <property type="component" value="Chromosome 3"/>
</dbReference>
<dbReference type="Gene3D" id="1.10.10.790">
    <property type="entry name" value="Surp module"/>
    <property type="match status" value="1"/>
</dbReference>
<protein>
    <recommendedName>
        <fullName evidence="8">C3H1-type domain-containing protein</fullName>
    </recommendedName>
</protein>
<evidence type="ECO:0008006" key="8">
    <source>
        <dbReference type="Google" id="ProtNLM"/>
    </source>
</evidence>
<sequence length="1410" mass="154844">MQGQGNYSSLLDQTQATSQPPYQQHVPGSFPPRSPIQNQVMPCPSVNQTVAISSYASNSTFQLHGHDMGKLPTAHHVQPPKGPAGTLSSAVPTSLSPVNPLQWPPIPGNMPVSSTHLNAQRSSHYYSHTGNQNVQQILTPGAGIARSDSSPSVPLPRLPPPPPIQGQTPGTLSRLPPPPPIQGQTPGTLSRLPPPPPIQGQTPGTLPRLPPPPPIQGQTTNWSLVNSQSTLIGAAKGVLHPVTSSTGSVVHTIPGQSHFSSSAFPQPHTSSLLQPFHSLPSISHSSSPAVHSSSNFQQQCKSEESIRNSSMDPTQMRSDAPVIDQTDRKVKSAVGSGFIVAGGFAENVHAAPPKPTDKRVIQNIEILCQFIAKNGLGFEDMARKRESQNPEFKFLFGGEPGTEAGIAHDYFQWLKKKYCSTVNFPEGENHAPSQNSEICSPRQPEKLTLTSISDACADSDMEMEDDITLSNEDRESNQRIQDLSCGPDFVHMKMDSNRLFSVAHQTVHAAAPHSGSATFYDQGKGGTTGNLMVLDDHILSSSTACEHTNFGKSVNDTERPFRILPESYPSDTGLENGYETTFTEIHSETVGSSAAVGPIDVPKKSDVDTRPEISNKVENASGELLGSAGVDSVSINCLQLETGLKESDTTSYAPGLINGNESNGKGLVKAIPPGKYFNEGVSRSATEHSNESTQTMKENKDCNFRSSSTALKVDEFGRLVREGISDSDSDDSYLASRHNKRGIVEARVRTSGYRRRRHGGEYQMREKRSLSRSWSPRRRSRSRSTRRRRSRSKSPVRLRSRSRSPRRHGSRSRSPWKHTDQFRRVNLRRGRGPKPECFNFLRGRCYRGSSCRYLHHDAETDGSNHRRWGPQNNEFPSDFVRSDATKEIYDKSDVSDRVDDESMKQRSHHSLSMHSGSSIAIEVQKEKERSDLDTIEKDERGAGDLLQQGTIPDVVEDLSTGSLGNPNLFKIYHPNVVSGASHSLQPYPLEDFPSAKLSNIQPHLSCAPPSCTLDSVLASDMSGGYIHYQHSHTNFDSHDFLKRHPSLMQSEVQNHGLLSSGIPTDGCVVGSSLTRESLISSCTNSFPTVNVPSNEPSRPSQVHSYTHLLNRDTSAFDVPKQMTTLHPQDTHDLNQTSFAHGNGGCRVNPYVSKYEQPLVSRSKADILPQNYLTQFQYKTPQDIQDDESEQSSSVKSAARIQQSPAQPEGDQYDPLFDSIEPSMSIEKVNHSQKQESMYGSGVMLSMGGSNRPLDVEENNKKKSIEAFVPSTLPDDDGFGETADADVGDVEDASPNNHIDLIDETNDIIGEDDIDGVYSLGKECKEPRSTKLFKIALANFVKEVLRPSWRQGNMSKEAFKTIVKKTVDKVTGAMKSHHIPKSQSKINHYIDSSKQKLTKLVMGYVHKYVKV</sequence>
<dbReference type="EMBL" id="JAXIOK010000006">
    <property type="protein sequence ID" value="KAK4767934.1"/>
    <property type="molecule type" value="Genomic_DNA"/>
</dbReference>
<feature type="compositionally biased region" description="Basic residues" evidence="3">
    <location>
        <begin position="775"/>
        <end position="816"/>
    </location>
</feature>
<keyword evidence="2" id="KW-0863">Zinc-finger</keyword>
<dbReference type="GO" id="GO:0006397">
    <property type="term" value="P:mRNA processing"/>
    <property type="evidence" value="ECO:0007669"/>
    <property type="project" value="UniProtKB-KW"/>
</dbReference>
<feature type="compositionally biased region" description="Basic and acidic residues" evidence="3">
    <location>
        <begin position="891"/>
        <end position="904"/>
    </location>
</feature>
<feature type="compositionally biased region" description="Basic and acidic residues" evidence="3">
    <location>
        <begin position="759"/>
        <end position="769"/>
    </location>
</feature>
<feature type="region of interest" description="Disordered" evidence="3">
    <location>
        <begin position="682"/>
        <end position="703"/>
    </location>
</feature>
<dbReference type="Pfam" id="PF01805">
    <property type="entry name" value="Surp"/>
    <property type="match status" value="1"/>
</dbReference>
<feature type="region of interest" description="Disordered" evidence="3">
    <location>
        <begin position="63"/>
        <end position="94"/>
    </location>
</feature>
<proteinExistence type="predicted"/>
<gene>
    <name evidence="6" type="ORF">SAY87_003075</name>
</gene>
<keyword evidence="2" id="KW-0479">Metal-binding</keyword>
<keyword evidence="1" id="KW-0507">mRNA processing</keyword>
<feature type="region of interest" description="Disordered" evidence="3">
    <location>
        <begin position="891"/>
        <end position="914"/>
    </location>
</feature>
<feature type="domain" description="SURP motif" evidence="5">
    <location>
        <begin position="363"/>
        <end position="411"/>
    </location>
</feature>